<sequence>MFFMMLKSNNEKSGTFNVMAGAACFLYSFHCLFTQVL</sequence>
<dbReference type="PROSITE" id="PS51257">
    <property type="entry name" value="PROKAR_LIPOPROTEIN"/>
    <property type="match status" value="1"/>
</dbReference>
<dbReference type="Proteomes" id="UP000429980">
    <property type="component" value="Unassembled WGS sequence"/>
</dbReference>
<organism evidence="1 2">
    <name type="scientific">Bacillus paralicheniformis</name>
    <dbReference type="NCBI Taxonomy" id="1648923"/>
    <lineage>
        <taxon>Bacteria</taxon>
        <taxon>Bacillati</taxon>
        <taxon>Bacillota</taxon>
        <taxon>Bacilli</taxon>
        <taxon>Bacillales</taxon>
        <taxon>Bacillaceae</taxon>
        <taxon>Bacillus</taxon>
    </lineage>
</organism>
<accession>A0ABY3G2D2</accession>
<evidence type="ECO:0000313" key="2">
    <source>
        <dbReference type="Proteomes" id="UP000429980"/>
    </source>
</evidence>
<protein>
    <submittedName>
        <fullName evidence="1">Uncharacterized protein</fullName>
    </submittedName>
</protein>
<evidence type="ECO:0000313" key="1">
    <source>
        <dbReference type="EMBL" id="TWL45526.1"/>
    </source>
</evidence>
<dbReference type="EMBL" id="NILF01000004">
    <property type="protein sequence ID" value="TWL45526.1"/>
    <property type="molecule type" value="Genomic_DNA"/>
</dbReference>
<name>A0ABY3G2D2_9BACI</name>
<comment type="caution">
    <text evidence="1">The sequence shown here is derived from an EMBL/GenBank/DDBJ whole genome shotgun (WGS) entry which is preliminary data.</text>
</comment>
<gene>
    <name evidence="1" type="ORF">CHCC15381_4158</name>
</gene>
<keyword evidence="2" id="KW-1185">Reference proteome</keyword>
<proteinExistence type="predicted"/>
<reference evidence="1 2" key="1">
    <citation type="submission" date="2019-06" db="EMBL/GenBank/DDBJ databases">
        <title>Genome sequence analysis of &gt;100 Bacillus licheniformis strains suggests intrinsic resistance to this species.</title>
        <authorList>
            <person name="Wels M."/>
            <person name="Siezen R.J."/>
            <person name="Johansen E."/>
            <person name="Stuer-Lauridsen B."/>
            <person name="Bjerre K."/>
            <person name="Nielsen B.K.K."/>
        </authorList>
    </citation>
    <scope>NUCLEOTIDE SEQUENCE [LARGE SCALE GENOMIC DNA]</scope>
    <source>
        <strain evidence="1 2">BAC-15381</strain>
    </source>
</reference>